<keyword evidence="4" id="KW-1185">Reference proteome</keyword>
<evidence type="ECO:0000313" key="4">
    <source>
        <dbReference type="Proteomes" id="UP001159363"/>
    </source>
</evidence>
<protein>
    <recommendedName>
        <fullName evidence="2">Mutator-like transposase domain-containing protein</fullName>
    </recommendedName>
</protein>
<dbReference type="EMBL" id="JARBHB010000003">
    <property type="protein sequence ID" value="KAJ8889337.1"/>
    <property type="molecule type" value="Genomic_DNA"/>
</dbReference>
<feature type="compositionally biased region" description="Polar residues" evidence="1">
    <location>
        <begin position="365"/>
        <end position="376"/>
    </location>
</feature>
<evidence type="ECO:0000313" key="3">
    <source>
        <dbReference type="EMBL" id="KAJ8889337.1"/>
    </source>
</evidence>
<reference evidence="3 4" key="1">
    <citation type="submission" date="2023-02" db="EMBL/GenBank/DDBJ databases">
        <title>LHISI_Scaffold_Assembly.</title>
        <authorList>
            <person name="Stuart O.P."/>
            <person name="Cleave R."/>
            <person name="Magrath M.J.L."/>
            <person name="Mikheyev A.S."/>
        </authorList>
    </citation>
    <scope>NUCLEOTIDE SEQUENCE [LARGE SCALE GENOMIC DNA]</scope>
    <source>
        <strain evidence="3">Daus_M_001</strain>
        <tissue evidence="3">Leg muscle</tissue>
    </source>
</reference>
<sequence length="781" mass="87548">MSLVNGPIPDVFWSGANDMVFGSGDLEGLSQRCVRMDVCGHSMPGERKPALPFSARAFYFSRRQRYSCQAVVYKFPGRPSPRAAAAVSQHLAVLPAANFVRPLSEPPRKRSLSRDANKHRARNTHAYLIPVAPSWIENLSKIDTENCCAIRVQSWTGDRDEIHFETPKSAPIPIWDARHTPCRRNLKLALLPNLPRHLHHERTALMLAVLSSLRFTFLAGNGNGILLDAYEKIILLTSQFCHRIERWRERQTDRDIVVRELSLPSGVNVNYHCPGKCPRNRALLYKEATRWLICACCWREGKGDWERFLNPPAPILHLHLPIPIIWQLSIQRQTVKRGRFIYDHTKSRKCRLGDLSAKKVPPQPQANSLSQHTSEGVEQPLGTERDGAVVAHWTRIWEDPGSIRGPASLISVFHGFPKSLQANVGMGPKQRPWPIPSRSCFHNSSLCPRVTTIARTRPEELFACDGEDWWVHVGMFVRAPAARQHARGCTFSGTSLPERNDPTLVLFLFPAPQSPALAGRGCSPPPPPQPFWFVLDHTSPERDRAAQHPRPQPCFSDLTAATIFLARRAETQHVAVLRPSPSARFSPPPQPPLRPFWLRPPNRCSPSTPLYPAGGIMLSPLAPRATPTHTAVAFIRRGKPVVPGNGARLVSAEHWILARLTSPHPAIQFVPKKFYRVEVGALGGPVQSANIVVGVPLHRDGDSIVMKQIVASELYGPNVLITKIECKNHIMRNYKWRSREIATTNVTGSVPGSVRRLLNADRQLCNKVQKRRRLAFATKNR</sequence>
<evidence type="ECO:0000256" key="1">
    <source>
        <dbReference type="SAM" id="MobiDB-lite"/>
    </source>
</evidence>
<dbReference type="Pfam" id="PF20700">
    <property type="entry name" value="Mutator"/>
    <property type="match status" value="1"/>
</dbReference>
<organism evidence="3 4">
    <name type="scientific">Dryococelus australis</name>
    <dbReference type="NCBI Taxonomy" id="614101"/>
    <lineage>
        <taxon>Eukaryota</taxon>
        <taxon>Metazoa</taxon>
        <taxon>Ecdysozoa</taxon>
        <taxon>Arthropoda</taxon>
        <taxon>Hexapoda</taxon>
        <taxon>Insecta</taxon>
        <taxon>Pterygota</taxon>
        <taxon>Neoptera</taxon>
        <taxon>Polyneoptera</taxon>
        <taxon>Phasmatodea</taxon>
        <taxon>Verophasmatodea</taxon>
        <taxon>Anareolatae</taxon>
        <taxon>Phasmatidae</taxon>
        <taxon>Eurycanthinae</taxon>
        <taxon>Dryococelus</taxon>
    </lineage>
</organism>
<evidence type="ECO:0000259" key="2">
    <source>
        <dbReference type="Pfam" id="PF20700"/>
    </source>
</evidence>
<comment type="caution">
    <text evidence="3">The sequence shown here is derived from an EMBL/GenBank/DDBJ whole genome shotgun (WGS) entry which is preliminary data.</text>
</comment>
<feature type="domain" description="Mutator-like transposase" evidence="2">
    <location>
        <begin position="698"/>
        <end position="776"/>
    </location>
</feature>
<accession>A0ABQ9HY80</accession>
<proteinExistence type="predicted"/>
<name>A0ABQ9HY80_9NEOP</name>
<feature type="region of interest" description="Disordered" evidence="1">
    <location>
        <begin position="356"/>
        <end position="381"/>
    </location>
</feature>
<gene>
    <name evidence="3" type="ORF">PR048_008836</name>
</gene>
<dbReference type="Proteomes" id="UP001159363">
    <property type="component" value="Chromosome 3"/>
</dbReference>
<dbReference type="InterPro" id="IPR049012">
    <property type="entry name" value="Mutator_transp_dom"/>
</dbReference>